<dbReference type="RefSeq" id="WP_166586636.1">
    <property type="nucleotide sequence ID" value="NZ_WWEO01000043.1"/>
</dbReference>
<evidence type="ECO:0000256" key="1">
    <source>
        <dbReference type="ARBA" id="ARBA00006484"/>
    </source>
</evidence>
<organism evidence="4 5">
    <name type="scientific">Mucilaginibacter agri</name>
    <dbReference type="NCBI Taxonomy" id="2695265"/>
    <lineage>
        <taxon>Bacteria</taxon>
        <taxon>Pseudomonadati</taxon>
        <taxon>Bacteroidota</taxon>
        <taxon>Sphingobacteriia</taxon>
        <taxon>Sphingobacteriales</taxon>
        <taxon>Sphingobacteriaceae</taxon>
        <taxon>Mucilaginibacter</taxon>
    </lineage>
</organism>
<dbReference type="AlphaFoldDB" id="A0A965ZIF1"/>
<dbReference type="InterPro" id="IPR051911">
    <property type="entry name" value="SDR_oxidoreductase"/>
</dbReference>
<keyword evidence="5" id="KW-1185">Reference proteome</keyword>
<sequence>MKQSILITGASAGIGKASAIYFANKGWNVAATMRNTGNQPELEQHNNIKLYQLDVTDAESVTAAAQAVVDDFGQIDVLLNNAGYGLVGPLESATEADVMKQFDTNLFGVIRVIKAVVPTMKAQKNGIIINVTSIGGLVAFPFNSLYHATKFGLDGLSESLKYEFKPFGIKVKVVAPGGVITDFAGRSLHTTIKPGEKSDYDEALAKVWARFDANKENYSTAELMAEIIYGAATDGSDQLRYVAGKDAEGVYAAWKSMDNEAFFDMVSKNFGLEE</sequence>
<evidence type="ECO:0000313" key="4">
    <source>
        <dbReference type="EMBL" id="NCD70677.1"/>
    </source>
</evidence>
<evidence type="ECO:0000313" key="5">
    <source>
        <dbReference type="Proteomes" id="UP000638732"/>
    </source>
</evidence>
<dbReference type="PRINTS" id="PR00081">
    <property type="entry name" value="GDHRDH"/>
</dbReference>
<dbReference type="SUPFAM" id="SSF51735">
    <property type="entry name" value="NAD(P)-binding Rossmann-fold domains"/>
    <property type="match status" value="1"/>
</dbReference>
<dbReference type="PANTHER" id="PTHR43976">
    <property type="entry name" value="SHORT CHAIN DEHYDROGENASE"/>
    <property type="match status" value="1"/>
</dbReference>
<reference evidence="4" key="2">
    <citation type="submission" date="2020-10" db="EMBL/GenBank/DDBJ databases">
        <title>Mucilaginibacter sp. nov., isolated from soil.</title>
        <authorList>
            <person name="Jeon C.O."/>
        </authorList>
    </citation>
    <scope>NUCLEOTIDE SEQUENCE</scope>
    <source>
        <strain evidence="4">R11</strain>
    </source>
</reference>
<evidence type="ECO:0000256" key="3">
    <source>
        <dbReference type="RuleBase" id="RU000363"/>
    </source>
</evidence>
<accession>A0A965ZIF1</accession>
<dbReference type="PANTHER" id="PTHR43976:SF16">
    <property type="entry name" value="SHORT-CHAIN DEHYDROGENASE_REDUCTASE FAMILY PROTEIN"/>
    <property type="match status" value="1"/>
</dbReference>
<comment type="caution">
    <text evidence="4">The sequence shown here is derived from an EMBL/GenBank/DDBJ whole genome shotgun (WGS) entry which is preliminary data.</text>
</comment>
<dbReference type="Proteomes" id="UP000638732">
    <property type="component" value="Unassembled WGS sequence"/>
</dbReference>
<gene>
    <name evidence="4" type="ORF">GSY63_15015</name>
</gene>
<dbReference type="CDD" id="cd05374">
    <property type="entry name" value="17beta-HSD-like_SDR_c"/>
    <property type="match status" value="1"/>
</dbReference>
<dbReference type="EMBL" id="WWEO01000043">
    <property type="protein sequence ID" value="NCD70677.1"/>
    <property type="molecule type" value="Genomic_DNA"/>
</dbReference>
<dbReference type="PRINTS" id="PR00080">
    <property type="entry name" value="SDRFAMILY"/>
</dbReference>
<protein>
    <submittedName>
        <fullName evidence="4">SDR family NAD(P)-dependent oxidoreductase</fullName>
    </submittedName>
</protein>
<name>A0A965ZIF1_9SPHI</name>
<reference evidence="4" key="1">
    <citation type="submission" date="2020-01" db="EMBL/GenBank/DDBJ databases">
        <authorList>
            <person name="Seo Y.L."/>
        </authorList>
    </citation>
    <scope>NUCLEOTIDE SEQUENCE</scope>
    <source>
        <strain evidence="4">R11</strain>
    </source>
</reference>
<keyword evidence="2" id="KW-0560">Oxidoreductase</keyword>
<dbReference type="InterPro" id="IPR002347">
    <property type="entry name" value="SDR_fam"/>
</dbReference>
<dbReference type="InterPro" id="IPR036291">
    <property type="entry name" value="NAD(P)-bd_dom_sf"/>
</dbReference>
<evidence type="ECO:0000256" key="2">
    <source>
        <dbReference type="ARBA" id="ARBA00023002"/>
    </source>
</evidence>
<proteinExistence type="inferred from homology"/>
<dbReference type="GO" id="GO:0016491">
    <property type="term" value="F:oxidoreductase activity"/>
    <property type="evidence" value="ECO:0007669"/>
    <property type="project" value="UniProtKB-KW"/>
</dbReference>
<dbReference type="Gene3D" id="3.40.50.720">
    <property type="entry name" value="NAD(P)-binding Rossmann-like Domain"/>
    <property type="match status" value="1"/>
</dbReference>
<comment type="similarity">
    <text evidence="1 3">Belongs to the short-chain dehydrogenases/reductases (SDR) family.</text>
</comment>
<dbReference type="Pfam" id="PF00106">
    <property type="entry name" value="adh_short"/>
    <property type="match status" value="1"/>
</dbReference>